<evidence type="ECO:0000313" key="8">
    <source>
        <dbReference type="EMBL" id="KAK3268729.1"/>
    </source>
</evidence>
<dbReference type="InterPro" id="IPR032816">
    <property type="entry name" value="VTT_dom"/>
</dbReference>
<sequence>MLCLTGTTQKTSKELPRYATVRTSRLNSTTTRRPGMSSFRFPHLRNKRNLQIGFIVIATILLVAAVHTYAPDIQPAQIAKSLRDAGSVGFFLYIGGFLAGELLHIPGIVFIAAGVMVYGKWIGWLLAVITAPLSCVVSFVVVRWLGGQPLSEVSSLWMKQIMSNLEERPLRTVFILRLVTFLAPGANYALALTSISFRDFFIASAAGLFIPLTCVVILLEKVMEAFGYEVHQPET</sequence>
<evidence type="ECO:0000313" key="9">
    <source>
        <dbReference type="Proteomes" id="UP001190700"/>
    </source>
</evidence>
<reference evidence="8 9" key="1">
    <citation type="journal article" date="2015" name="Genome Biol. Evol.">
        <title>Comparative Genomics of a Bacterivorous Green Alga Reveals Evolutionary Causalities and Consequences of Phago-Mixotrophic Mode of Nutrition.</title>
        <authorList>
            <person name="Burns J.A."/>
            <person name="Paasch A."/>
            <person name="Narechania A."/>
            <person name="Kim E."/>
        </authorList>
    </citation>
    <scope>NUCLEOTIDE SEQUENCE [LARGE SCALE GENOMIC DNA]</scope>
    <source>
        <strain evidence="8 9">PLY_AMNH</strain>
    </source>
</reference>
<feature type="transmembrane region" description="Helical" evidence="6">
    <location>
        <begin position="50"/>
        <end position="70"/>
    </location>
</feature>
<evidence type="ECO:0000256" key="2">
    <source>
        <dbReference type="ARBA" id="ARBA00022475"/>
    </source>
</evidence>
<feature type="transmembrane region" description="Helical" evidence="6">
    <location>
        <begin position="124"/>
        <end position="146"/>
    </location>
</feature>
<dbReference type="Proteomes" id="UP001190700">
    <property type="component" value="Unassembled WGS sequence"/>
</dbReference>
<feature type="transmembrane region" description="Helical" evidence="6">
    <location>
        <begin position="90"/>
        <end position="117"/>
    </location>
</feature>
<dbReference type="Pfam" id="PF09335">
    <property type="entry name" value="VTT_dom"/>
    <property type="match status" value="1"/>
</dbReference>
<feature type="transmembrane region" description="Helical" evidence="6">
    <location>
        <begin position="200"/>
        <end position="219"/>
    </location>
</feature>
<feature type="transmembrane region" description="Helical" evidence="6">
    <location>
        <begin position="174"/>
        <end position="193"/>
    </location>
</feature>
<protein>
    <recommendedName>
        <fullName evidence="7">VTT domain-containing protein</fullName>
    </recommendedName>
</protein>
<evidence type="ECO:0000256" key="6">
    <source>
        <dbReference type="SAM" id="Phobius"/>
    </source>
</evidence>
<evidence type="ECO:0000256" key="4">
    <source>
        <dbReference type="ARBA" id="ARBA00022989"/>
    </source>
</evidence>
<keyword evidence="2" id="KW-1003">Cell membrane</keyword>
<proteinExistence type="predicted"/>
<organism evidence="8 9">
    <name type="scientific">Cymbomonas tetramitiformis</name>
    <dbReference type="NCBI Taxonomy" id="36881"/>
    <lineage>
        <taxon>Eukaryota</taxon>
        <taxon>Viridiplantae</taxon>
        <taxon>Chlorophyta</taxon>
        <taxon>Pyramimonadophyceae</taxon>
        <taxon>Pyramimonadales</taxon>
        <taxon>Pyramimonadaceae</taxon>
        <taxon>Cymbomonas</taxon>
    </lineage>
</organism>
<keyword evidence="4 6" id="KW-1133">Transmembrane helix</keyword>
<dbReference type="EMBL" id="LGRX02011620">
    <property type="protein sequence ID" value="KAK3268729.1"/>
    <property type="molecule type" value="Genomic_DNA"/>
</dbReference>
<evidence type="ECO:0000256" key="1">
    <source>
        <dbReference type="ARBA" id="ARBA00004651"/>
    </source>
</evidence>
<keyword evidence="9" id="KW-1185">Reference proteome</keyword>
<dbReference type="AlphaFoldDB" id="A0AAE0L1V5"/>
<dbReference type="PANTHER" id="PTHR12677">
    <property type="entry name" value="GOLGI APPARATUS MEMBRANE PROTEIN TVP38-RELATED"/>
    <property type="match status" value="1"/>
</dbReference>
<evidence type="ECO:0000259" key="7">
    <source>
        <dbReference type="Pfam" id="PF09335"/>
    </source>
</evidence>
<name>A0AAE0L1V5_9CHLO</name>
<dbReference type="PANTHER" id="PTHR12677:SF59">
    <property type="entry name" value="GOLGI APPARATUS MEMBRANE PROTEIN TVP38-RELATED"/>
    <property type="match status" value="1"/>
</dbReference>
<comment type="subcellular location">
    <subcellularLocation>
        <location evidence="1">Cell membrane</location>
        <topology evidence="1">Multi-pass membrane protein</topology>
    </subcellularLocation>
</comment>
<gene>
    <name evidence="8" type="ORF">CYMTET_22782</name>
</gene>
<dbReference type="InterPro" id="IPR015414">
    <property type="entry name" value="TMEM64"/>
</dbReference>
<evidence type="ECO:0000256" key="5">
    <source>
        <dbReference type="ARBA" id="ARBA00023136"/>
    </source>
</evidence>
<comment type="caution">
    <text evidence="8">The sequence shown here is derived from an EMBL/GenBank/DDBJ whole genome shotgun (WGS) entry which is preliminary data.</text>
</comment>
<accession>A0AAE0L1V5</accession>
<dbReference type="GO" id="GO:0005886">
    <property type="term" value="C:plasma membrane"/>
    <property type="evidence" value="ECO:0007669"/>
    <property type="project" value="UniProtKB-SubCell"/>
</dbReference>
<evidence type="ECO:0000256" key="3">
    <source>
        <dbReference type="ARBA" id="ARBA00022692"/>
    </source>
</evidence>
<keyword evidence="5 6" id="KW-0472">Membrane</keyword>
<keyword evidence="3 6" id="KW-0812">Transmembrane</keyword>
<feature type="domain" description="VTT" evidence="7">
    <location>
        <begin position="105"/>
        <end position="218"/>
    </location>
</feature>